<accession>L1JP35</accession>
<dbReference type="GO" id="GO:0005634">
    <property type="term" value="C:nucleus"/>
    <property type="evidence" value="ECO:0007669"/>
    <property type="project" value="TreeGrafter"/>
</dbReference>
<reference evidence="2" key="3">
    <citation type="submission" date="2016-03" db="UniProtKB">
        <authorList>
            <consortium name="EnsemblProtists"/>
        </authorList>
    </citation>
    <scope>IDENTIFICATION</scope>
</reference>
<dbReference type="PANTHER" id="PTHR24113">
    <property type="entry name" value="RAN GTPASE-ACTIVATING PROTEIN 1"/>
    <property type="match status" value="1"/>
</dbReference>
<dbReference type="EnsemblProtists" id="EKX50336">
    <property type="protein sequence ID" value="EKX50336"/>
    <property type="gene ID" value="GUITHDRAFT_135481"/>
</dbReference>
<dbReference type="Proteomes" id="UP000011087">
    <property type="component" value="Unassembled WGS sequence"/>
</dbReference>
<sequence length="548" mass="59366">MSRGDVMEEAAIKARIGLQGLGDSAERVWLKAGTKLGRGVSKSLRDSLQEPQKDKLKFEFRAIKGFDVPAVPPCIHQVDGLVSFQVAEIRTRHGRRDFDSSIFHTVLERIHMETQRGFSRIGSLSLDFFSCPPDVQLPLVAELLHSSPSIAELSLVNVPLGNSGMKLLAAGCEGGGVLRSLTLHSIGVDEGGASSLGRIIYLNSSLTVLSLNDLALSFNGGKMVGEALMSNSTLMSLSLRNARLGPLGMGIFSPCLANKVSLQKLDLHGNDIQNFGLMQVLSAMSELRSIRCLDLSCNCIDGYFIMNLTGLVDHRNGLESLKIGGMHRMEIYLPALLNLPMITHLKELDLSETARGSEFLTLFAVGLASLKHLVWLGLSSLSLKAEEILVLSRSLSSLESLEHLNFSRNFIGQQGMIALANTNFARMSRLTALDLALNDLGPVGSICLCSCLDTFSNLTSLDLSHNQLGAVGGQQLISAIPRHLKGLKSLGMAGNMLGDRGGEHLVEEVLVNRQVEYVNLSGNGLSEECVEYIREICDSLEICIEINQ</sequence>
<dbReference type="KEGG" id="gtt:GUITHDRAFT_135481"/>
<dbReference type="Pfam" id="PF13516">
    <property type="entry name" value="LRR_6"/>
    <property type="match status" value="4"/>
</dbReference>
<dbReference type="RefSeq" id="XP_005837316.1">
    <property type="nucleotide sequence ID" value="XM_005837259.1"/>
</dbReference>
<dbReference type="eggNOG" id="KOG4308">
    <property type="taxonomic scope" value="Eukaryota"/>
</dbReference>
<dbReference type="PaxDb" id="55529-EKX50336"/>
<name>L1JP35_GUITC</name>
<dbReference type="PROSITE" id="PS51450">
    <property type="entry name" value="LRR"/>
    <property type="match status" value="1"/>
</dbReference>
<evidence type="ECO:0000313" key="1">
    <source>
        <dbReference type="EMBL" id="EKX50336.1"/>
    </source>
</evidence>
<dbReference type="GO" id="GO:0006913">
    <property type="term" value="P:nucleocytoplasmic transport"/>
    <property type="evidence" value="ECO:0007669"/>
    <property type="project" value="TreeGrafter"/>
</dbReference>
<organism evidence="1">
    <name type="scientific">Guillardia theta (strain CCMP2712)</name>
    <name type="common">Cryptophyte</name>
    <dbReference type="NCBI Taxonomy" id="905079"/>
    <lineage>
        <taxon>Eukaryota</taxon>
        <taxon>Cryptophyceae</taxon>
        <taxon>Pyrenomonadales</taxon>
        <taxon>Geminigeraceae</taxon>
        <taxon>Guillardia</taxon>
    </lineage>
</organism>
<dbReference type="InterPro" id="IPR032675">
    <property type="entry name" value="LRR_dom_sf"/>
</dbReference>
<dbReference type="STRING" id="905079.L1JP35"/>
<dbReference type="SMART" id="SM00368">
    <property type="entry name" value="LRR_RI"/>
    <property type="match status" value="10"/>
</dbReference>
<gene>
    <name evidence="1" type="ORF">GUITHDRAFT_135481</name>
</gene>
<evidence type="ECO:0000313" key="3">
    <source>
        <dbReference type="Proteomes" id="UP000011087"/>
    </source>
</evidence>
<dbReference type="GO" id="GO:0031267">
    <property type="term" value="F:small GTPase binding"/>
    <property type="evidence" value="ECO:0007669"/>
    <property type="project" value="TreeGrafter"/>
</dbReference>
<keyword evidence="3" id="KW-1185">Reference proteome</keyword>
<dbReference type="GO" id="GO:0005829">
    <property type="term" value="C:cytosol"/>
    <property type="evidence" value="ECO:0007669"/>
    <property type="project" value="TreeGrafter"/>
</dbReference>
<dbReference type="InterPro" id="IPR027038">
    <property type="entry name" value="RanGap"/>
</dbReference>
<dbReference type="PANTHER" id="PTHR24113:SF15">
    <property type="entry name" value="NACHT DOMAIN-CONTAINING PROTEIN"/>
    <property type="match status" value="1"/>
</dbReference>
<reference evidence="1 3" key="1">
    <citation type="journal article" date="2012" name="Nature">
        <title>Algal genomes reveal evolutionary mosaicism and the fate of nucleomorphs.</title>
        <authorList>
            <consortium name="DOE Joint Genome Institute"/>
            <person name="Curtis B.A."/>
            <person name="Tanifuji G."/>
            <person name="Burki F."/>
            <person name="Gruber A."/>
            <person name="Irimia M."/>
            <person name="Maruyama S."/>
            <person name="Arias M.C."/>
            <person name="Ball S.G."/>
            <person name="Gile G.H."/>
            <person name="Hirakawa Y."/>
            <person name="Hopkins J.F."/>
            <person name="Kuo A."/>
            <person name="Rensing S.A."/>
            <person name="Schmutz J."/>
            <person name="Symeonidi A."/>
            <person name="Elias M."/>
            <person name="Eveleigh R.J."/>
            <person name="Herman E.K."/>
            <person name="Klute M.J."/>
            <person name="Nakayama T."/>
            <person name="Obornik M."/>
            <person name="Reyes-Prieto A."/>
            <person name="Armbrust E.V."/>
            <person name="Aves S.J."/>
            <person name="Beiko R.G."/>
            <person name="Coutinho P."/>
            <person name="Dacks J.B."/>
            <person name="Durnford D.G."/>
            <person name="Fast N.M."/>
            <person name="Green B.R."/>
            <person name="Grisdale C.J."/>
            <person name="Hempel F."/>
            <person name="Henrissat B."/>
            <person name="Hoppner M.P."/>
            <person name="Ishida K."/>
            <person name="Kim E."/>
            <person name="Koreny L."/>
            <person name="Kroth P.G."/>
            <person name="Liu Y."/>
            <person name="Malik S.B."/>
            <person name="Maier U.G."/>
            <person name="McRose D."/>
            <person name="Mock T."/>
            <person name="Neilson J.A."/>
            <person name="Onodera N.T."/>
            <person name="Poole A.M."/>
            <person name="Pritham E.J."/>
            <person name="Richards T.A."/>
            <person name="Rocap G."/>
            <person name="Roy S.W."/>
            <person name="Sarai C."/>
            <person name="Schaack S."/>
            <person name="Shirato S."/>
            <person name="Slamovits C.H."/>
            <person name="Spencer D.F."/>
            <person name="Suzuki S."/>
            <person name="Worden A.Z."/>
            <person name="Zauner S."/>
            <person name="Barry K."/>
            <person name="Bell C."/>
            <person name="Bharti A.K."/>
            <person name="Crow J.A."/>
            <person name="Grimwood J."/>
            <person name="Kramer R."/>
            <person name="Lindquist E."/>
            <person name="Lucas S."/>
            <person name="Salamov A."/>
            <person name="McFadden G.I."/>
            <person name="Lane C.E."/>
            <person name="Keeling P.J."/>
            <person name="Gray M.W."/>
            <person name="Grigoriev I.V."/>
            <person name="Archibald J.M."/>
        </authorList>
    </citation>
    <scope>NUCLEOTIDE SEQUENCE</scope>
    <source>
        <strain evidence="1 3">CCMP2712</strain>
    </source>
</reference>
<dbReference type="AlphaFoldDB" id="L1JP35"/>
<dbReference type="SUPFAM" id="SSF52047">
    <property type="entry name" value="RNI-like"/>
    <property type="match status" value="2"/>
</dbReference>
<dbReference type="GO" id="GO:0005096">
    <property type="term" value="F:GTPase activator activity"/>
    <property type="evidence" value="ECO:0007669"/>
    <property type="project" value="InterPro"/>
</dbReference>
<dbReference type="GO" id="GO:0048471">
    <property type="term" value="C:perinuclear region of cytoplasm"/>
    <property type="evidence" value="ECO:0007669"/>
    <property type="project" value="TreeGrafter"/>
</dbReference>
<proteinExistence type="predicted"/>
<dbReference type="EMBL" id="JH992979">
    <property type="protein sequence ID" value="EKX50336.1"/>
    <property type="molecule type" value="Genomic_DNA"/>
</dbReference>
<protein>
    <submittedName>
        <fullName evidence="1 2">Uncharacterized protein</fullName>
    </submittedName>
</protein>
<dbReference type="InterPro" id="IPR001611">
    <property type="entry name" value="Leu-rich_rpt"/>
</dbReference>
<reference evidence="3" key="2">
    <citation type="submission" date="2012-11" db="EMBL/GenBank/DDBJ databases">
        <authorList>
            <person name="Kuo A."/>
            <person name="Curtis B.A."/>
            <person name="Tanifuji G."/>
            <person name="Burki F."/>
            <person name="Gruber A."/>
            <person name="Irimia M."/>
            <person name="Maruyama S."/>
            <person name="Arias M.C."/>
            <person name="Ball S.G."/>
            <person name="Gile G.H."/>
            <person name="Hirakawa Y."/>
            <person name="Hopkins J.F."/>
            <person name="Rensing S.A."/>
            <person name="Schmutz J."/>
            <person name="Symeonidi A."/>
            <person name="Elias M."/>
            <person name="Eveleigh R.J."/>
            <person name="Herman E.K."/>
            <person name="Klute M.J."/>
            <person name="Nakayama T."/>
            <person name="Obornik M."/>
            <person name="Reyes-Prieto A."/>
            <person name="Armbrust E.V."/>
            <person name="Aves S.J."/>
            <person name="Beiko R.G."/>
            <person name="Coutinho P."/>
            <person name="Dacks J.B."/>
            <person name="Durnford D.G."/>
            <person name="Fast N.M."/>
            <person name="Green B.R."/>
            <person name="Grisdale C."/>
            <person name="Hempe F."/>
            <person name="Henrissat B."/>
            <person name="Hoppner M.P."/>
            <person name="Ishida K.-I."/>
            <person name="Kim E."/>
            <person name="Koreny L."/>
            <person name="Kroth P.G."/>
            <person name="Liu Y."/>
            <person name="Malik S.-B."/>
            <person name="Maier U.G."/>
            <person name="McRose D."/>
            <person name="Mock T."/>
            <person name="Neilson J.A."/>
            <person name="Onodera N.T."/>
            <person name="Poole A.M."/>
            <person name="Pritham E.J."/>
            <person name="Richards T.A."/>
            <person name="Rocap G."/>
            <person name="Roy S.W."/>
            <person name="Sarai C."/>
            <person name="Schaack S."/>
            <person name="Shirato S."/>
            <person name="Slamovits C.H."/>
            <person name="Spencer D.F."/>
            <person name="Suzuki S."/>
            <person name="Worden A.Z."/>
            <person name="Zauner S."/>
            <person name="Barry K."/>
            <person name="Bell C."/>
            <person name="Bharti A.K."/>
            <person name="Crow J.A."/>
            <person name="Grimwood J."/>
            <person name="Kramer R."/>
            <person name="Lindquist E."/>
            <person name="Lucas S."/>
            <person name="Salamov A."/>
            <person name="McFadden G.I."/>
            <person name="Lane C.E."/>
            <person name="Keeling P.J."/>
            <person name="Gray M.W."/>
            <person name="Grigoriev I.V."/>
            <person name="Archibald J.M."/>
        </authorList>
    </citation>
    <scope>NUCLEOTIDE SEQUENCE</scope>
    <source>
        <strain evidence="3">CCMP2712</strain>
    </source>
</reference>
<evidence type="ECO:0000313" key="2">
    <source>
        <dbReference type="EnsemblProtists" id="EKX50336"/>
    </source>
</evidence>
<dbReference type="OrthoDB" id="1394818at2759"/>
<dbReference type="HOGENOM" id="CLU_497367_0_0_1"/>
<dbReference type="Gene3D" id="3.80.10.10">
    <property type="entry name" value="Ribonuclease Inhibitor"/>
    <property type="match status" value="3"/>
</dbReference>
<dbReference type="GeneID" id="17306969"/>